<dbReference type="Gene3D" id="2.40.50.690">
    <property type="match status" value="1"/>
</dbReference>
<keyword evidence="1 8" id="KW-0963">Cytoplasm</keyword>
<keyword evidence="6 8" id="KW-0460">Magnesium</keyword>
<dbReference type="Gene3D" id="2.40.50.700">
    <property type="match status" value="1"/>
</dbReference>
<evidence type="ECO:0000313" key="10">
    <source>
        <dbReference type="EMBL" id="CAJ0603841.1"/>
    </source>
</evidence>
<dbReference type="PANTHER" id="PTHR23355:SF9">
    <property type="entry name" value="DIS3-LIKE EXONUCLEASE 2"/>
    <property type="match status" value="1"/>
</dbReference>
<dbReference type="Proteomes" id="UP001176961">
    <property type="component" value="Unassembled WGS sequence"/>
</dbReference>
<evidence type="ECO:0000313" key="11">
    <source>
        <dbReference type="Proteomes" id="UP001176961"/>
    </source>
</evidence>
<dbReference type="EMBL" id="CATQJL010000305">
    <property type="protein sequence ID" value="CAJ0603841.1"/>
    <property type="molecule type" value="Genomic_DNA"/>
</dbReference>
<dbReference type="InterPro" id="IPR012340">
    <property type="entry name" value="NA-bd_OB-fold"/>
</dbReference>
<dbReference type="GO" id="GO:0000956">
    <property type="term" value="P:nuclear-transcribed mRNA catabolic process"/>
    <property type="evidence" value="ECO:0007669"/>
    <property type="project" value="UniProtKB-UniRule"/>
</dbReference>
<dbReference type="SUPFAM" id="SSF50249">
    <property type="entry name" value="Nucleic acid-binding proteins"/>
    <property type="match status" value="2"/>
</dbReference>
<proteinExistence type="inferred from homology"/>
<feature type="site" description="Important for catalytic activity" evidence="8">
    <location>
        <position position="459"/>
    </location>
</feature>
<dbReference type="InterPro" id="IPR022966">
    <property type="entry name" value="RNase_II/R_CS"/>
</dbReference>
<dbReference type="EC" id="3.1.13.-" evidence="8"/>
<dbReference type="GO" id="GO:0000932">
    <property type="term" value="C:P-body"/>
    <property type="evidence" value="ECO:0007669"/>
    <property type="project" value="UniProtKB-SubCell"/>
</dbReference>
<dbReference type="AlphaFoldDB" id="A0AA36H491"/>
<keyword evidence="5 8" id="KW-0269">Exonuclease</keyword>
<evidence type="ECO:0000256" key="7">
    <source>
        <dbReference type="ARBA" id="ARBA00022884"/>
    </source>
</evidence>
<dbReference type="InterPro" id="IPR001900">
    <property type="entry name" value="RNase_II/R"/>
</dbReference>
<dbReference type="InterPro" id="IPR041093">
    <property type="entry name" value="Dis3l2-like_C"/>
</dbReference>
<dbReference type="GO" id="GO:0010587">
    <property type="term" value="P:miRNA catabolic process"/>
    <property type="evidence" value="ECO:0007669"/>
    <property type="project" value="TreeGrafter"/>
</dbReference>
<comment type="similarity">
    <text evidence="8">Belongs to the RNR ribonuclease family. DIS3L2 subfamily.</text>
</comment>
<dbReference type="InterPro" id="IPR041505">
    <property type="entry name" value="Dis3_CSD2"/>
</dbReference>
<comment type="function">
    <text evidence="8">3'-5'-exoribonuclease that specifically recognizes RNAs polyuridylated at their 3' end and mediates their degradation. Component of an exosome-independent RNA degradation pathway that mediates degradation of cytoplasmic mRNAs that have been deadenylated and subsequently uridylated at their 3'.</text>
</comment>
<dbReference type="SMART" id="SM00955">
    <property type="entry name" value="RNB"/>
    <property type="match status" value="1"/>
</dbReference>
<dbReference type="PROSITE" id="PS01175">
    <property type="entry name" value="RIBONUCLEASE_II"/>
    <property type="match status" value="1"/>
</dbReference>
<protein>
    <recommendedName>
        <fullName evidence="8">DIS3-like exonuclease 2</fullName>
        <ecNumber evidence="8">3.1.13.-</ecNumber>
    </recommendedName>
</protein>
<comment type="subcellular location">
    <subcellularLocation>
        <location evidence="8">Cytoplasm</location>
    </subcellularLocation>
    <subcellularLocation>
        <location evidence="8">Cytoplasm</location>
        <location evidence="8">P-body</location>
    </subcellularLocation>
</comment>
<evidence type="ECO:0000256" key="3">
    <source>
        <dbReference type="ARBA" id="ARBA00022723"/>
    </source>
</evidence>
<keyword evidence="4 8" id="KW-0378">Hydrolase</keyword>
<evidence type="ECO:0000256" key="8">
    <source>
        <dbReference type="HAMAP-Rule" id="MF_03045"/>
    </source>
</evidence>
<evidence type="ECO:0000256" key="2">
    <source>
        <dbReference type="ARBA" id="ARBA00022722"/>
    </source>
</evidence>
<comment type="caution">
    <text evidence="10">The sequence shown here is derived from an EMBL/GenBank/DDBJ whole genome shotgun (WGS) entry which is preliminary data.</text>
</comment>
<dbReference type="PANTHER" id="PTHR23355">
    <property type="entry name" value="RIBONUCLEASE"/>
    <property type="match status" value="1"/>
</dbReference>
<dbReference type="FunFam" id="2.40.50.700:FF:000003">
    <property type="entry name" value="DIS3-like exonuclease 2"/>
    <property type="match status" value="1"/>
</dbReference>
<evidence type="ECO:0000256" key="6">
    <source>
        <dbReference type="ARBA" id="ARBA00022842"/>
    </source>
</evidence>
<keyword evidence="11" id="KW-1185">Reference proteome</keyword>
<evidence type="ECO:0000256" key="5">
    <source>
        <dbReference type="ARBA" id="ARBA00022839"/>
    </source>
</evidence>
<dbReference type="HAMAP" id="MF_03045">
    <property type="entry name" value="DIS3L2"/>
    <property type="match status" value="1"/>
</dbReference>
<dbReference type="Pfam" id="PF17849">
    <property type="entry name" value="OB_Dis3"/>
    <property type="match status" value="1"/>
</dbReference>
<evidence type="ECO:0000259" key="9">
    <source>
        <dbReference type="SMART" id="SM00955"/>
    </source>
</evidence>
<sequence length="963" mass="108326">MRSQIDSGLDFGGSIFSPNVGPDSNETACANWFVVASHACSRRIYRAPSGSYNGSSKAAKVFWTAESDQLGEEPKLIAQGSPVFQLIDPKMDKEAQQKAQIIRSYSLSQQRQNSTQRARPISFFKPYMNESELRQGLEKGTIIQGAIRINQRKYEEAFINNPEGSDQADIAILGMPDRNRALHGDVVAVCIRPRAFWVVNEELYKEWKKECRPKNLKKENESMSEELVEVPELLSEIISAVSDMNAGDSVADDMVVASTSAESPNVQQTAGRDKTKKKPAYRILSQLPLDEWDVPDSCLQKTAEVVGILEKKNSRLATGKLELATAAQRQWAKFSPSDSRIPRMMIEASQLPHDFFDRPQDFAKFLFVAKIADWPENSVMACGNLEKQLGLAGDIDAETEGLLITNEIDTREFSEDVVACLPSIPESGWQISEEELGKRRDLRDEIIFTIDPKTARDLDDALSVIPCDDVNGAGLPGWEVGVHIADVSYFVHENTVLDEWASQRANSVYLVQEVIPMLPRLLCEELCSLNAGVDRLTFSVIFKMDENGDVYDEWFGRSVIRSRVKLTYEHAQDFIENPDKDFMENEMPEISDSVTVHQIKEKVLQLDRLAKALRAKRRQYGSLQLDQPKLKFALDDDNKMPIGVSIYQAKDSNRLVEEFMLLANMAVARKIERHYRKTALLRMHPPPKAKVLKESVTLCNSIGFPINGTSSQQLSSALAPFRSNSQLMRSINQVLSLILMKAMELARYFCTGSVKSQSAYHHFALNVPFYTHFTSPIRRYPDIIVHRSLAAALGYCEPSERSVEQIQKIAEHCNDKKLIAKKVSESSAELFFGVLIHRVGPTEAKGVVVNVLDAAFDVLLFKYGVIKRVYINTLEMRQAPSILENPNRLILYWETEDGTFEQLIQMCTVVEVILSKLPEPTKFQAVIKPRPIKDSPTLMQMYIKQQSSGGGSADLNFDSLLLD</sequence>
<organism evidence="10 11">
    <name type="scientific">Cylicocyclus nassatus</name>
    <name type="common">Nematode worm</name>
    <dbReference type="NCBI Taxonomy" id="53992"/>
    <lineage>
        <taxon>Eukaryota</taxon>
        <taxon>Metazoa</taxon>
        <taxon>Ecdysozoa</taxon>
        <taxon>Nematoda</taxon>
        <taxon>Chromadorea</taxon>
        <taxon>Rhabditida</taxon>
        <taxon>Rhabditina</taxon>
        <taxon>Rhabditomorpha</taxon>
        <taxon>Strongyloidea</taxon>
        <taxon>Strongylidae</taxon>
        <taxon>Cylicocyclus</taxon>
    </lineage>
</organism>
<dbReference type="GO" id="GO:0046872">
    <property type="term" value="F:metal ion binding"/>
    <property type="evidence" value="ECO:0007669"/>
    <property type="project" value="UniProtKB-KW"/>
</dbReference>
<keyword evidence="3 8" id="KW-0479">Metal-binding</keyword>
<feature type="binding site" evidence="8">
    <location>
        <position position="460"/>
    </location>
    <ligand>
        <name>Mg(2+)</name>
        <dbReference type="ChEBI" id="CHEBI:18420"/>
    </ligand>
</feature>
<evidence type="ECO:0000256" key="4">
    <source>
        <dbReference type="ARBA" id="ARBA00022801"/>
    </source>
</evidence>
<feature type="binding site" evidence="8">
    <location>
        <position position="451"/>
    </location>
    <ligand>
        <name>Mg(2+)</name>
        <dbReference type="ChEBI" id="CHEBI:18420"/>
    </ligand>
</feature>
<reference evidence="10" key="1">
    <citation type="submission" date="2023-07" db="EMBL/GenBank/DDBJ databases">
        <authorList>
            <consortium name="CYATHOMIX"/>
        </authorList>
    </citation>
    <scope>NUCLEOTIDE SEQUENCE</scope>
    <source>
        <strain evidence="10">N/A</strain>
    </source>
</reference>
<dbReference type="Pfam" id="PF17877">
    <property type="entry name" value="Dis3l2_C_term"/>
    <property type="match status" value="1"/>
</dbReference>
<keyword evidence="7 8" id="KW-0694">RNA-binding</keyword>
<keyword evidence="8" id="KW-0464">Manganese</keyword>
<dbReference type="InterPro" id="IPR028591">
    <property type="entry name" value="DIS3L2"/>
</dbReference>
<evidence type="ECO:0000256" key="1">
    <source>
        <dbReference type="ARBA" id="ARBA00022490"/>
    </source>
</evidence>
<dbReference type="Pfam" id="PF00773">
    <property type="entry name" value="RNB"/>
    <property type="match status" value="1"/>
</dbReference>
<gene>
    <name evidence="10" type="ORF">CYNAS_LOCUS15824</name>
</gene>
<dbReference type="GO" id="GO:0008266">
    <property type="term" value="F:poly(U) RNA binding"/>
    <property type="evidence" value="ECO:0007669"/>
    <property type="project" value="UniProtKB-ARBA"/>
</dbReference>
<dbReference type="GO" id="GO:1990074">
    <property type="term" value="P:polyuridylation-dependent mRNA catabolic process"/>
    <property type="evidence" value="ECO:0007669"/>
    <property type="project" value="UniProtKB-UniRule"/>
</dbReference>
<comment type="cofactor">
    <cofactor evidence="8">
        <name>Mg(2+)</name>
        <dbReference type="ChEBI" id="CHEBI:18420"/>
    </cofactor>
    <cofactor evidence="8">
        <name>Mn(2+)</name>
        <dbReference type="ChEBI" id="CHEBI:29035"/>
    </cofactor>
</comment>
<name>A0AA36H491_CYLNA</name>
<dbReference type="Gene3D" id="2.40.50.140">
    <property type="entry name" value="Nucleic acid-binding proteins"/>
    <property type="match status" value="1"/>
</dbReference>
<feature type="domain" description="RNB" evidence="9">
    <location>
        <begin position="439"/>
        <end position="795"/>
    </location>
</feature>
<keyword evidence="2 8" id="KW-0540">Nuclease</keyword>
<dbReference type="GO" id="GO:0000175">
    <property type="term" value="F:3'-5'-RNA exonuclease activity"/>
    <property type="evidence" value="ECO:0007669"/>
    <property type="project" value="UniProtKB-UniRule"/>
</dbReference>
<dbReference type="InterPro" id="IPR050180">
    <property type="entry name" value="RNR_Ribonuclease"/>
</dbReference>
<accession>A0AA36H491</accession>